<sequence length="48" mass="5232">MSMAAPCSSPITAPRAPLSPSSEKRLWAARKMPHQSLILSNRPEKVDS</sequence>
<dbReference type="EMBL" id="CP133623">
    <property type="protein sequence ID" value="WMV58193.1"/>
    <property type="molecule type" value="Genomic_DNA"/>
</dbReference>
<keyword evidence="3" id="KW-1185">Reference proteome</keyword>
<accession>A0AAF0V3J8</accession>
<reference evidence="2" key="1">
    <citation type="submission" date="2023-08" db="EMBL/GenBank/DDBJ databases">
        <title>A de novo genome assembly of Solanum verrucosum Schlechtendal, a Mexican diploid species geographically isolated from the other diploid A-genome species in potato relatives.</title>
        <authorList>
            <person name="Hosaka K."/>
        </authorList>
    </citation>
    <scope>NUCLEOTIDE SEQUENCE</scope>
    <source>
        <tissue evidence="2">Young leaves</tissue>
    </source>
</reference>
<evidence type="ECO:0000313" key="3">
    <source>
        <dbReference type="Proteomes" id="UP001234989"/>
    </source>
</evidence>
<dbReference type="AlphaFoldDB" id="A0AAF0V3J8"/>
<name>A0AAF0V3J8_SOLVR</name>
<organism evidence="2 3">
    <name type="scientific">Solanum verrucosum</name>
    <dbReference type="NCBI Taxonomy" id="315347"/>
    <lineage>
        <taxon>Eukaryota</taxon>
        <taxon>Viridiplantae</taxon>
        <taxon>Streptophyta</taxon>
        <taxon>Embryophyta</taxon>
        <taxon>Tracheophyta</taxon>
        <taxon>Spermatophyta</taxon>
        <taxon>Magnoliopsida</taxon>
        <taxon>eudicotyledons</taxon>
        <taxon>Gunneridae</taxon>
        <taxon>Pentapetalae</taxon>
        <taxon>asterids</taxon>
        <taxon>lamiids</taxon>
        <taxon>Solanales</taxon>
        <taxon>Solanaceae</taxon>
        <taxon>Solanoideae</taxon>
        <taxon>Solaneae</taxon>
        <taxon>Solanum</taxon>
    </lineage>
</organism>
<dbReference type="Proteomes" id="UP001234989">
    <property type="component" value="Chromosome 12"/>
</dbReference>
<evidence type="ECO:0000256" key="1">
    <source>
        <dbReference type="SAM" id="MobiDB-lite"/>
    </source>
</evidence>
<feature type="region of interest" description="Disordered" evidence="1">
    <location>
        <begin position="1"/>
        <end position="23"/>
    </location>
</feature>
<protein>
    <submittedName>
        <fullName evidence="2">Uncharacterized protein</fullName>
    </submittedName>
</protein>
<gene>
    <name evidence="2" type="ORF">MTR67_051578</name>
</gene>
<proteinExistence type="predicted"/>
<evidence type="ECO:0000313" key="2">
    <source>
        <dbReference type="EMBL" id="WMV58193.1"/>
    </source>
</evidence>